<feature type="signal peptide" evidence="4">
    <location>
        <begin position="1"/>
        <end position="18"/>
    </location>
</feature>
<evidence type="ECO:0000259" key="5">
    <source>
        <dbReference type="PROSITE" id="PS50072"/>
    </source>
</evidence>
<dbReference type="PROSITE" id="PS51257">
    <property type="entry name" value="PROKAR_LIPOPROTEIN"/>
    <property type="match status" value="1"/>
</dbReference>
<dbReference type="PANTHER" id="PTHR45625">
    <property type="entry name" value="PEPTIDYL-PROLYL CIS-TRANS ISOMERASE-RELATED"/>
    <property type="match status" value="1"/>
</dbReference>
<dbReference type="EC" id="5.2.1.8" evidence="4"/>
<dbReference type="CDD" id="cd00317">
    <property type="entry name" value="cyclophilin"/>
    <property type="match status" value="1"/>
</dbReference>
<accession>A0A069DBN0</accession>
<dbReference type="InterPro" id="IPR020892">
    <property type="entry name" value="Cyclophilin-type_PPIase_CS"/>
</dbReference>
<evidence type="ECO:0000256" key="4">
    <source>
        <dbReference type="RuleBase" id="RU363019"/>
    </source>
</evidence>
<keyword evidence="4" id="KW-0732">Signal</keyword>
<reference evidence="6 7" key="1">
    <citation type="journal article" date="2015" name="Microbes Environ.">
        <title>Distribution and evolution of nitrogen fixation genes in the phylum bacteroidetes.</title>
        <authorList>
            <person name="Inoue J."/>
            <person name="Oshima K."/>
            <person name="Suda W."/>
            <person name="Sakamoto M."/>
            <person name="Iino T."/>
            <person name="Noda S."/>
            <person name="Hongoh Y."/>
            <person name="Hattori M."/>
            <person name="Ohkuma M."/>
        </authorList>
    </citation>
    <scope>NUCLEOTIDE SEQUENCE [LARGE SCALE GENOMIC DNA]</scope>
    <source>
        <strain evidence="6 7">JCM 15093</strain>
    </source>
</reference>
<dbReference type="eggNOG" id="COG0652">
    <property type="taxonomic scope" value="Bacteria"/>
</dbReference>
<sequence>MKKNTILLLIILAGGLMACQSGNKKQTNMDQNKETLLKIETSMGDITVKLYNETPRHRDNFIKLAEEGTYEGTLFHRVIKDFMIQAGDPESKNAPKGKMLGSGDVGYTLPAEFVYPKYFHKKGVLSAARQGDNVNPEKASSGCQFYIVTGQVYSDSTLLSMEQKLNENKLATVFNALAQKHMKDIYKMRKANDEEGLYDLQEKLYAQAEAEVAKQPQFHFTPEQVKAYTTVGGTPHLDNEYTVFGEVVEGMDVVDKIQQVKTDRSDRPQEDVKIIKVSVID</sequence>
<dbReference type="PROSITE" id="PS00170">
    <property type="entry name" value="CSA_PPIASE_1"/>
    <property type="match status" value="1"/>
</dbReference>
<protein>
    <recommendedName>
        <fullName evidence="4">Peptidyl-prolyl cis-trans isomerase</fullName>
        <shortName evidence="4">PPIase</shortName>
        <ecNumber evidence="4">5.2.1.8</ecNumber>
    </recommendedName>
</protein>
<name>A0A069DBN0_9BACE</name>
<evidence type="ECO:0000256" key="2">
    <source>
        <dbReference type="ARBA" id="ARBA00023110"/>
    </source>
</evidence>
<feature type="chain" id="PRO_5006512229" description="Peptidyl-prolyl cis-trans isomerase" evidence="4">
    <location>
        <begin position="19"/>
        <end position="281"/>
    </location>
</feature>
<dbReference type="STRING" id="1121097.GCA_000428125_02949"/>
<comment type="function">
    <text evidence="4">PPIases accelerate the folding of proteins. It catalyzes the cis-trans isomerization of proline imidic peptide bonds in oligopeptides.</text>
</comment>
<proteinExistence type="inferred from homology"/>
<dbReference type="PROSITE" id="PS50072">
    <property type="entry name" value="CSA_PPIASE_2"/>
    <property type="match status" value="1"/>
</dbReference>
<comment type="similarity">
    <text evidence="1 4">Belongs to the cyclophilin-type PPIase family.</text>
</comment>
<keyword evidence="7" id="KW-1185">Reference proteome</keyword>
<evidence type="ECO:0000256" key="3">
    <source>
        <dbReference type="ARBA" id="ARBA00023235"/>
    </source>
</evidence>
<gene>
    <name evidence="6" type="ORF">JCM15093_2962</name>
</gene>
<dbReference type="InterPro" id="IPR029000">
    <property type="entry name" value="Cyclophilin-like_dom_sf"/>
</dbReference>
<dbReference type="InterPro" id="IPR002130">
    <property type="entry name" value="Cyclophilin-type_PPIase_dom"/>
</dbReference>
<comment type="catalytic activity">
    <reaction evidence="4">
        <text>[protein]-peptidylproline (omega=180) = [protein]-peptidylproline (omega=0)</text>
        <dbReference type="Rhea" id="RHEA:16237"/>
        <dbReference type="Rhea" id="RHEA-COMP:10747"/>
        <dbReference type="Rhea" id="RHEA-COMP:10748"/>
        <dbReference type="ChEBI" id="CHEBI:83833"/>
        <dbReference type="ChEBI" id="CHEBI:83834"/>
        <dbReference type="EC" id="5.2.1.8"/>
    </reaction>
</comment>
<keyword evidence="2 4" id="KW-0697">Rotamase</keyword>
<comment type="caution">
    <text evidence="6">The sequence shown here is derived from an EMBL/GenBank/DDBJ whole genome shotgun (WGS) entry which is preliminary data.</text>
</comment>
<dbReference type="EMBL" id="BAJS01000026">
    <property type="protein sequence ID" value="GAK37694.1"/>
    <property type="molecule type" value="Genomic_DNA"/>
</dbReference>
<dbReference type="AlphaFoldDB" id="A0A069DBN0"/>
<keyword evidence="3 4" id="KW-0413">Isomerase</keyword>
<dbReference type="SUPFAM" id="SSF50891">
    <property type="entry name" value="Cyclophilin-like"/>
    <property type="match status" value="2"/>
</dbReference>
<dbReference type="PRINTS" id="PR00153">
    <property type="entry name" value="CSAPPISMRASE"/>
</dbReference>
<dbReference type="RefSeq" id="WP_024997300.1">
    <property type="nucleotide sequence ID" value="NZ_ATZI01000021.1"/>
</dbReference>
<evidence type="ECO:0000256" key="1">
    <source>
        <dbReference type="ARBA" id="ARBA00007365"/>
    </source>
</evidence>
<evidence type="ECO:0000313" key="6">
    <source>
        <dbReference type="EMBL" id="GAK37694.1"/>
    </source>
</evidence>
<organism evidence="6 7">
    <name type="scientific">Bacteroides graminisolvens DSM 19988 = JCM 15093</name>
    <dbReference type="NCBI Taxonomy" id="1121097"/>
    <lineage>
        <taxon>Bacteria</taxon>
        <taxon>Pseudomonadati</taxon>
        <taxon>Bacteroidota</taxon>
        <taxon>Bacteroidia</taxon>
        <taxon>Bacteroidales</taxon>
        <taxon>Bacteroidaceae</taxon>
        <taxon>Bacteroides</taxon>
    </lineage>
</organism>
<dbReference type="GO" id="GO:0006457">
    <property type="term" value="P:protein folding"/>
    <property type="evidence" value="ECO:0007669"/>
    <property type="project" value="InterPro"/>
</dbReference>
<dbReference type="OrthoDB" id="9807797at2"/>
<dbReference type="GO" id="GO:0003755">
    <property type="term" value="F:peptidyl-prolyl cis-trans isomerase activity"/>
    <property type="evidence" value="ECO:0007669"/>
    <property type="project" value="UniProtKB-UniRule"/>
</dbReference>
<dbReference type="Pfam" id="PF00160">
    <property type="entry name" value="Pro_isomerase"/>
    <property type="match status" value="1"/>
</dbReference>
<dbReference type="Gene3D" id="2.40.100.10">
    <property type="entry name" value="Cyclophilin-like"/>
    <property type="match status" value="2"/>
</dbReference>
<dbReference type="InterPro" id="IPR044666">
    <property type="entry name" value="Cyclophilin_A-like"/>
</dbReference>
<dbReference type="PANTHER" id="PTHR45625:SF4">
    <property type="entry name" value="PEPTIDYLPROLYL ISOMERASE DOMAIN AND WD REPEAT-CONTAINING PROTEIN 1"/>
    <property type="match status" value="1"/>
</dbReference>
<feature type="domain" description="PPIase cyclophilin-type" evidence="5">
    <location>
        <begin position="40"/>
        <end position="279"/>
    </location>
</feature>
<evidence type="ECO:0000313" key="7">
    <source>
        <dbReference type="Proteomes" id="UP000027601"/>
    </source>
</evidence>
<dbReference type="Proteomes" id="UP000027601">
    <property type="component" value="Unassembled WGS sequence"/>
</dbReference>